<dbReference type="InterPro" id="IPR046373">
    <property type="entry name" value="Acyl-CoA_Oxase/DH_mid-dom_sf"/>
</dbReference>
<evidence type="ECO:0000256" key="2">
    <source>
        <dbReference type="ARBA" id="ARBA00009347"/>
    </source>
</evidence>
<keyword evidence="5" id="KW-0560">Oxidoreductase</keyword>
<dbReference type="GO" id="GO:0003995">
    <property type="term" value="F:acyl-CoA dehydrogenase activity"/>
    <property type="evidence" value="ECO:0007669"/>
    <property type="project" value="InterPro"/>
</dbReference>
<evidence type="ECO:0000256" key="1">
    <source>
        <dbReference type="ARBA" id="ARBA00001974"/>
    </source>
</evidence>
<dbReference type="GO" id="GO:0005737">
    <property type="term" value="C:cytoplasm"/>
    <property type="evidence" value="ECO:0007669"/>
    <property type="project" value="TreeGrafter"/>
</dbReference>
<dbReference type="PANTHER" id="PTHR48083">
    <property type="entry name" value="MEDIUM-CHAIN SPECIFIC ACYL-COA DEHYDROGENASE, MITOCHONDRIAL-RELATED"/>
    <property type="match status" value="1"/>
</dbReference>
<evidence type="ECO:0000256" key="4">
    <source>
        <dbReference type="ARBA" id="ARBA00022827"/>
    </source>
</evidence>
<dbReference type="Pfam" id="PF00173">
    <property type="entry name" value="Cyt-b5"/>
    <property type="match status" value="1"/>
</dbReference>
<dbReference type="InterPro" id="IPR001199">
    <property type="entry name" value="Cyt_B5-like_heme/steroid-bd"/>
</dbReference>
<keyword evidence="9" id="KW-1185">Reference proteome</keyword>
<dbReference type="OrthoDB" id="2588832at2759"/>
<dbReference type="GO" id="GO:0050660">
    <property type="term" value="F:flavin adenine dinucleotide binding"/>
    <property type="evidence" value="ECO:0007669"/>
    <property type="project" value="InterPro"/>
</dbReference>
<comment type="cofactor">
    <cofactor evidence="1">
        <name>FAD</name>
        <dbReference type="ChEBI" id="CHEBI:57692"/>
    </cofactor>
</comment>
<dbReference type="SMART" id="SM01117">
    <property type="entry name" value="Cyt-b5"/>
    <property type="match status" value="1"/>
</dbReference>
<protein>
    <recommendedName>
        <fullName evidence="7">Cytochrome b5 heme-binding domain-containing protein</fullName>
    </recommendedName>
</protein>
<dbReference type="InterPro" id="IPR006091">
    <property type="entry name" value="Acyl-CoA_Oxase/DH_mid-dom"/>
</dbReference>
<dbReference type="InterPro" id="IPR006089">
    <property type="entry name" value="Acyl-CoA_DH_CS"/>
</dbReference>
<dbReference type="InterPro" id="IPR036250">
    <property type="entry name" value="AcylCo_DH-like_C"/>
</dbReference>
<dbReference type="SUPFAM" id="SSF56645">
    <property type="entry name" value="Acyl-CoA dehydrogenase NM domain-like"/>
    <property type="match status" value="1"/>
</dbReference>
<feature type="compositionally biased region" description="Polar residues" evidence="6">
    <location>
        <begin position="41"/>
        <end position="59"/>
    </location>
</feature>
<sequence>MFSISNPLRHTSKACRDLRFLQRLSSQSKSRTEYQKPWPKTPSTASSKCSRRSFYSPTRTDTEDYRQHNKEGDLWLVVNGNVYDLSKFAELHPGGAGVLLAREIAGQDASEPFFSLHRSDVLTKYDRLRIGRLAPVKASESAPKRKEYLLPVDGELSPVPHAEPDWLHPKLFSPYYSPSHRALQTSMRDFFDSRVRAEAQEFELSGERPTRKLVELMGTPEWDIHAMRMGPGRHLHGKTLPGGHELVVVQEMCRVGAPGLQAYSSFLPVTPSSPPGLSTTGTQYMAGLQAGMVIGLPPVLNFAGEEMRNRILPDILAGKKFISLAISEPHAGSDVQGIHTTATLLDDGKYYTVKGQKKWITNGHFSDYFMTAVRTGPNSLSMMLIERDDNVETRKIKTSYSASAGTAYVFFEGVKVPVENVLGGVGNGLKVILSNFNHERWVICVRIARYNRLIYEETFKWAHLRMSAGKRLIDNAVVRAKFAKMIAKIDAGQTWLEHITYQMTKLSYAEQSQALAGPMALLKYYLARCGREISDDAVQIWGGRGITQGGMGRLIEQHQRTFHFDTLLGGADEVLADLGVRQASKPLTAGALCILTSPDSCSPSSAGSPAIPSGKGVDAKLASASSDLAHSALPRCSNFTIVVINQHVLNIWHEHGLVHWQTAGSLHKTIAISDIAIIEGWPLGEVMQLFPDSPDIHRDWSGKIQLFSLFDLSAEGFKRILKTLIVENPDATEDVDLSNLHGFQNLSKDLQEFVAAYAKEVLNNETSTDGSVRVAPGTLMSTIALLARLRHGPSLPDPRRLPRRLTELALRARFEDSVHTTAADFPHGWELPTATALEAAVEKAQLYGYAFADPAEAATLPAHVAEIVEGAPTPRLS</sequence>
<evidence type="ECO:0000256" key="6">
    <source>
        <dbReference type="SAM" id="MobiDB-lite"/>
    </source>
</evidence>
<gene>
    <name evidence="8" type="ORF">C6P46_000879</name>
</gene>
<dbReference type="InterPro" id="IPR037069">
    <property type="entry name" value="AcylCoA_DH/ox_N_sf"/>
</dbReference>
<feature type="region of interest" description="Disordered" evidence="6">
    <location>
        <begin position="28"/>
        <end position="65"/>
    </location>
</feature>
<evidence type="ECO:0000259" key="7">
    <source>
        <dbReference type="PROSITE" id="PS50255"/>
    </source>
</evidence>
<comment type="similarity">
    <text evidence="2">Belongs to the acyl-CoA dehydrogenase family.</text>
</comment>
<dbReference type="InterPro" id="IPR036400">
    <property type="entry name" value="Cyt_B5-like_heme/steroid_sf"/>
</dbReference>
<name>A0A9P7B2U6_RHOMI</name>
<evidence type="ECO:0000256" key="5">
    <source>
        <dbReference type="ARBA" id="ARBA00023002"/>
    </source>
</evidence>
<dbReference type="InterPro" id="IPR050741">
    <property type="entry name" value="Acyl-CoA_dehydrogenase"/>
</dbReference>
<dbReference type="Gene3D" id="3.10.120.10">
    <property type="entry name" value="Cytochrome b5-like heme/steroid binding domain"/>
    <property type="match status" value="1"/>
</dbReference>
<dbReference type="PROSITE" id="PS50255">
    <property type="entry name" value="CYTOCHROME_B5_2"/>
    <property type="match status" value="1"/>
</dbReference>
<comment type="caution">
    <text evidence="8">The sequence shown here is derived from an EMBL/GenBank/DDBJ whole genome shotgun (WGS) entry which is preliminary data.</text>
</comment>
<dbReference type="Proteomes" id="UP000777482">
    <property type="component" value="Unassembled WGS sequence"/>
</dbReference>
<feature type="domain" description="Cytochrome b5 heme-binding" evidence="7">
    <location>
        <begin position="57"/>
        <end position="134"/>
    </location>
</feature>
<dbReference type="Pfam" id="PF00441">
    <property type="entry name" value="Acyl-CoA_dh_1"/>
    <property type="match status" value="1"/>
</dbReference>
<dbReference type="SUPFAM" id="SSF55856">
    <property type="entry name" value="Cytochrome b5-like heme/steroid binding domain"/>
    <property type="match status" value="1"/>
</dbReference>
<dbReference type="GO" id="GO:0033539">
    <property type="term" value="P:fatty acid beta-oxidation using acyl-CoA dehydrogenase"/>
    <property type="evidence" value="ECO:0007669"/>
    <property type="project" value="TreeGrafter"/>
</dbReference>
<reference evidence="8 9" key="1">
    <citation type="submission" date="2020-11" db="EMBL/GenBank/DDBJ databases">
        <title>Kefir isolates.</title>
        <authorList>
            <person name="Marcisauskas S."/>
            <person name="Kim Y."/>
            <person name="Blasche S."/>
        </authorList>
    </citation>
    <scope>NUCLEOTIDE SEQUENCE [LARGE SCALE GENOMIC DNA]</scope>
    <source>
        <strain evidence="8 9">KR</strain>
    </source>
</reference>
<dbReference type="PROSITE" id="PS00072">
    <property type="entry name" value="ACYL_COA_DH_1"/>
    <property type="match status" value="1"/>
</dbReference>
<dbReference type="InterPro" id="IPR009100">
    <property type="entry name" value="AcylCoA_DH/oxidase_NM_dom_sf"/>
</dbReference>
<evidence type="ECO:0000256" key="3">
    <source>
        <dbReference type="ARBA" id="ARBA00022630"/>
    </source>
</evidence>
<keyword evidence="4" id="KW-0274">FAD</keyword>
<evidence type="ECO:0000313" key="8">
    <source>
        <dbReference type="EMBL" id="KAG0655482.1"/>
    </source>
</evidence>
<dbReference type="Gene3D" id="1.20.140.10">
    <property type="entry name" value="Butyryl-CoA Dehydrogenase, subunit A, domain 3"/>
    <property type="match status" value="1"/>
</dbReference>
<dbReference type="Pfam" id="PF02770">
    <property type="entry name" value="Acyl-CoA_dh_M"/>
    <property type="match status" value="1"/>
</dbReference>
<keyword evidence="3" id="KW-0285">Flavoprotein</keyword>
<dbReference type="PANTHER" id="PTHR48083:SF28">
    <property type="entry name" value="ACYL-COA DEHYDROGENASE FAMILY PROTEIN (AFU_ORTHOLOGUE AFUA_6G10880)-RELATED"/>
    <property type="match status" value="1"/>
</dbReference>
<dbReference type="InterPro" id="IPR009075">
    <property type="entry name" value="AcylCo_DH/oxidase_C"/>
</dbReference>
<dbReference type="SUPFAM" id="SSF47203">
    <property type="entry name" value="Acyl-CoA dehydrogenase C-terminal domain-like"/>
    <property type="match status" value="1"/>
</dbReference>
<evidence type="ECO:0000313" key="9">
    <source>
        <dbReference type="Proteomes" id="UP000777482"/>
    </source>
</evidence>
<organism evidence="8 9">
    <name type="scientific">Rhodotorula mucilaginosa</name>
    <name type="common">Yeast</name>
    <name type="synonym">Rhodotorula rubra</name>
    <dbReference type="NCBI Taxonomy" id="5537"/>
    <lineage>
        <taxon>Eukaryota</taxon>
        <taxon>Fungi</taxon>
        <taxon>Dikarya</taxon>
        <taxon>Basidiomycota</taxon>
        <taxon>Pucciniomycotina</taxon>
        <taxon>Microbotryomycetes</taxon>
        <taxon>Sporidiobolales</taxon>
        <taxon>Sporidiobolaceae</taxon>
        <taxon>Rhodotorula</taxon>
    </lineage>
</organism>
<dbReference type="EMBL" id="PUHQ01000119">
    <property type="protein sequence ID" value="KAG0655482.1"/>
    <property type="molecule type" value="Genomic_DNA"/>
</dbReference>
<dbReference type="Gene3D" id="1.10.540.10">
    <property type="entry name" value="Acyl-CoA dehydrogenase/oxidase, N-terminal domain"/>
    <property type="match status" value="1"/>
</dbReference>
<dbReference type="Gene3D" id="2.40.110.10">
    <property type="entry name" value="Butyryl-CoA Dehydrogenase, subunit A, domain 2"/>
    <property type="match status" value="1"/>
</dbReference>
<proteinExistence type="inferred from homology"/>
<accession>A0A9P7B2U6</accession>
<dbReference type="AlphaFoldDB" id="A0A9P7B2U6"/>